<dbReference type="EMBL" id="QUSY01000113">
    <property type="protein sequence ID" value="RHY32787.1"/>
    <property type="molecule type" value="Genomic_DNA"/>
</dbReference>
<feature type="transmembrane region" description="Helical" evidence="2">
    <location>
        <begin position="263"/>
        <end position="284"/>
    </location>
</feature>
<dbReference type="EMBL" id="KI913960">
    <property type="protein sequence ID" value="ETW02755.1"/>
    <property type="molecule type" value="Genomic_DNA"/>
</dbReference>
<dbReference type="VEuPathDB" id="FungiDB:H310_05254"/>
<evidence type="ECO:0000313" key="3">
    <source>
        <dbReference type="EMBL" id="ETW02755.1"/>
    </source>
</evidence>
<evidence type="ECO:0000256" key="2">
    <source>
        <dbReference type="SAM" id="Phobius"/>
    </source>
</evidence>
<dbReference type="STRING" id="157072.A0A024U950"/>
<protein>
    <recommendedName>
        <fullName evidence="6">EF-hand domain-containing protein</fullName>
    </recommendedName>
</protein>
<feature type="transmembrane region" description="Helical" evidence="2">
    <location>
        <begin position="113"/>
        <end position="132"/>
    </location>
</feature>
<keyword evidence="2" id="KW-0472">Membrane</keyword>
<reference evidence="4 5" key="2">
    <citation type="submission" date="2018-08" db="EMBL/GenBank/DDBJ databases">
        <title>Aphanomyces genome sequencing and annotation.</title>
        <authorList>
            <person name="Minardi D."/>
            <person name="Oidtmann B."/>
            <person name="Van Der Giezen M."/>
            <person name="Studholme D.J."/>
        </authorList>
    </citation>
    <scope>NUCLEOTIDE SEQUENCE [LARGE SCALE GENOMIC DNA]</scope>
    <source>
        <strain evidence="4 5">NJM0002</strain>
    </source>
</reference>
<dbReference type="RefSeq" id="XP_008868139.1">
    <property type="nucleotide sequence ID" value="XM_008869917.1"/>
</dbReference>
<keyword evidence="2" id="KW-0812">Transmembrane</keyword>
<keyword evidence="5" id="KW-1185">Reference proteome</keyword>
<feature type="region of interest" description="Disordered" evidence="1">
    <location>
        <begin position="653"/>
        <end position="686"/>
    </location>
</feature>
<dbReference type="OrthoDB" id="68481at2759"/>
<proteinExistence type="predicted"/>
<evidence type="ECO:0000313" key="5">
    <source>
        <dbReference type="Proteomes" id="UP000285060"/>
    </source>
</evidence>
<accession>A0A024U950</accession>
<evidence type="ECO:0008006" key="6">
    <source>
        <dbReference type="Google" id="ProtNLM"/>
    </source>
</evidence>
<gene>
    <name evidence="4" type="ORF">DYB32_002245</name>
    <name evidence="3" type="ORF">H310_05254</name>
</gene>
<feature type="transmembrane region" description="Helical" evidence="2">
    <location>
        <begin position="203"/>
        <end position="226"/>
    </location>
</feature>
<evidence type="ECO:0000256" key="1">
    <source>
        <dbReference type="SAM" id="MobiDB-lite"/>
    </source>
</evidence>
<dbReference type="Proteomes" id="UP000285060">
    <property type="component" value="Unassembled WGS sequence"/>
</dbReference>
<feature type="transmembrane region" description="Helical" evidence="2">
    <location>
        <begin position="386"/>
        <end position="406"/>
    </location>
</feature>
<feature type="transmembrane region" description="Helical" evidence="2">
    <location>
        <begin position="35"/>
        <end position="56"/>
    </location>
</feature>
<dbReference type="AlphaFoldDB" id="A0A024U950"/>
<sequence length="686" mass="76838">MRTSATTYSNGTASSATEFSVQTLLHAGLDENVSVPLQLAFILAVTLFVLGFQFILESVEAVIERHPTYWTLLNKMYREVLMGGLTEFVSRRIDQWDVLSQYSQAKLNLSDSMVLYFSLSIAIQSALMFMMLRRRNRKVDALSVLGARDLLEYMNADPVRAASRLSQSAIKTKILQHFFLTTFGLPDLFSFPKYLRSIQDTEIFSLFDIEIIEWLLLVAVYTFFFWMADFFEVTRFIPETATDVTIEAGVGLANAERIQASRVVILLFFVLVLSLSLLSLYYFIRHRVHQIVVHAGGHRESYVEALTEIAAIEDIRLATPISNNQAIAMMATLAESLSDVEDHSSIWDLIMSGLRYVAGRSHQAKANALPSRDLHLRFFSRKAIHVFAKILLSFNAMYFALIWATFNASIGPVISSGYAVWYPPALVGIMAVLVFNMMFFAPRLVRQLALVNATVRINPNELKAVIEHYSDVLEMQGKMAEAIAAFCDANLKDMSDFEADVMALDADQTQVVEVEALRSLIKRYGFRFSKNKFQTFVRLQFHTRGTKVPYVEFTTLLASLLRQIQRDDVERGSSDDDDVMHPDLHHSNQLHDEAVDNAAIAATASLHEAIGLSTKKRDMPLRQASSGSFRRPTPLLLHTLSAYQRVNAEDDATEEAAAYASIHTPGRAAPTAAPTSSNGPSSTPPH</sequence>
<evidence type="ECO:0000313" key="4">
    <source>
        <dbReference type="EMBL" id="RHY32787.1"/>
    </source>
</evidence>
<feature type="transmembrane region" description="Helical" evidence="2">
    <location>
        <begin position="418"/>
        <end position="440"/>
    </location>
</feature>
<reference evidence="3" key="1">
    <citation type="submission" date="2013-12" db="EMBL/GenBank/DDBJ databases">
        <title>The Genome Sequence of Aphanomyces invadans NJM9701.</title>
        <authorList>
            <consortium name="The Broad Institute Genomics Platform"/>
            <person name="Russ C."/>
            <person name="Tyler B."/>
            <person name="van West P."/>
            <person name="Dieguez-Uribeondo J."/>
            <person name="Young S.K."/>
            <person name="Zeng Q."/>
            <person name="Gargeya S."/>
            <person name="Fitzgerald M."/>
            <person name="Abouelleil A."/>
            <person name="Alvarado L."/>
            <person name="Chapman S.B."/>
            <person name="Gainer-Dewar J."/>
            <person name="Goldberg J."/>
            <person name="Griggs A."/>
            <person name="Gujja S."/>
            <person name="Hansen M."/>
            <person name="Howarth C."/>
            <person name="Imamovic A."/>
            <person name="Ireland A."/>
            <person name="Larimer J."/>
            <person name="McCowan C."/>
            <person name="Murphy C."/>
            <person name="Pearson M."/>
            <person name="Poon T.W."/>
            <person name="Priest M."/>
            <person name="Roberts A."/>
            <person name="Saif S."/>
            <person name="Shea T."/>
            <person name="Sykes S."/>
            <person name="Wortman J."/>
            <person name="Nusbaum C."/>
            <person name="Birren B."/>
        </authorList>
    </citation>
    <scope>NUCLEOTIDE SEQUENCE [LARGE SCALE GENOMIC DNA]</scope>
    <source>
        <strain evidence="3">NJM9701</strain>
    </source>
</reference>
<feature type="compositionally biased region" description="Low complexity" evidence="1">
    <location>
        <begin position="655"/>
        <end position="686"/>
    </location>
</feature>
<dbReference type="GeneID" id="20082304"/>
<name>A0A024U950_9STRA</name>
<organism evidence="3">
    <name type="scientific">Aphanomyces invadans</name>
    <dbReference type="NCBI Taxonomy" id="157072"/>
    <lineage>
        <taxon>Eukaryota</taxon>
        <taxon>Sar</taxon>
        <taxon>Stramenopiles</taxon>
        <taxon>Oomycota</taxon>
        <taxon>Saprolegniomycetes</taxon>
        <taxon>Saprolegniales</taxon>
        <taxon>Verrucalvaceae</taxon>
        <taxon>Aphanomyces</taxon>
    </lineage>
</organism>
<keyword evidence="2" id="KW-1133">Transmembrane helix</keyword>